<dbReference type="NCBIfam" id="TIGR02218">
    <property type="entry name" value="phg_TIGR02218"/>
    <property type="match status" value="1"/>
</dbReference>
<organism evidence="2 3">
    <name type="scientific">Aggregatibacter aphrophilus</name>
    <name type="common">Haemophilus aphrophilus</name>
    <dbReference type="NCBI Taxonomy" id="732"/>
    <lineage>
        <taxon>Bacteria</taxon>
        <taxon>Pseudomonadati</taxon>
        <taxon>Pseudomonadota</taxon>
        <taxon>Gammaproteobacteria</taxon>
        <taxon>Pasteurellales</taxon>
        <taxon>Pasteurellaceae</taxon>
        <taxon>Aggregatibacter</taxon>
    </lineage>
</organism>
<dbReference type="GeneID" id="49636646"/>
<proteinExistence type="predicted"/>
<dbReference type="Proteomes" id="UP000253728">
    <property type="component" value="Unassembled WGS sequence"/>
</dbReference>
<evidence type="ECO:0000259" key="1">
    <source>
        <dbReference type="Pfam" id="PF09356"/>
    </source>
</evidence>
<dbReference type="InterPro" id="IPR011928">
    <property type="entry name" value="Phage_phiJL001_Gp84"/>
</dbReference>
<sequence length="269" mass="29758">MSYLSKTHSVSEGRPIDLYQFVRGENEKIWRFCNADKDLEINSEKWLASAISDARDGGGDGNVTLRMPSNNPVARLYRGLPPSQTVKLTIMRLHEDDNEIRIVWIGTITEASRPDIHTTNLTSAALSDTMDSAGLRLTWGRNCPYTLYDVDCKVKPGNFVVAGLTISAMDGVSITVDLPQNLPQGWFNAGFIEWTDDGVREVRAVTVHQNNKLTLMGGTQKLSVGTVIKVYPGCDGRAETCLKKFNNMLNYGGAPHMPNKSPYDGSRVF</sequence>
<protein>
    <submittedName>
        <fullName evidence="2">Uncharacterized conserved protein</fullName>
    </submittedName>
</protein>
<dbReference type="Pfam" id="PF09356">
    <property type="entry name" value="Phage_BR0599"/>
    <property type="match status" value="1"/>
</dbReference>
<gene>
    <name evidence="2" type="ORF">NCTC5908_00621</name>
</gene>
<dbReference type="AlphaFoldDB" id="A0A336N312"/>
<feature type="domain" description="Bacteriophage phiJL001 Gp84 C-terminal" evidence="1">
    <location>
        <begin position="185"/>
        <end position="260"/>
    </location>
</feature>
<evidence type="ECO:0000313" key="2">
    <source>
        <dbReference type="EMBL" id="SSY93938.1"/>
    </source>
</evidence>
<reference evidence="2 3" key="1">
    <citation type="submission" date="2018-06" db="EMBL/GenBank/DDBJ databases">
        <authorList>
            <consortium name="Pathogen Informatics"/>
            <person name="Doyle S."/>
        </authorList>
    </citation>
    <scope>NUCLEOTIDE SEQUENCE [LARGE SCALE GENOMIC DNA]</scope>
    <source>
        <strain evidence="2 3">NCTC5908</strain>
    </source>
</reference>
<name>A0A336N312_AGGAP</name>
<dbReference type="EMBL" id="UFSP01000001">
    <property type="protein sequence ID" value="SSY93938.1"/>
    <property type="molecule type" value="Genomic_DNA"/>
</dbReference>
<evidence type="ECO:0000313" key="3">
    <source>
        <dbReference type="Proteomes" id="UP000253728"/>
    </source>
</evidence>
<dbReference type="RefSeq" id="WP_005705132.1">
    <property type="nucleotide sequence ID" value="NZ_MAQF01000009.1"/>
</dbReference>
<dbReference type="InterPro" id="IPR018964">
    <property type="entry name" value="Phage_phiJL001_Gp84_C"/>
</dbReference>
<accession>A0A336N312</accession>